<sequence>MARPAYTDEDSVKTHLRNVRLQAGVTYEGMIEAASNEVDGHLGTRYKTPIDVEVSDPTQTTAAYWLSNVTSMIAAGRYLMATSAGGSHDSTHNYGSYLVGTAMALIRSVQSGKTDLSGIESLEGVEAGPMILNQDAYSQVDLFYDNMHPEGFMPGRMTRGDTPWPR</sequence>
<dbReference type="RefSeq" id="YP_009276730.1">
    <property type="nucleotide sequence ID" value="NC_030944.1"/>
</dbReference>
<proteinExistence type="predicted"/>
<dbReference type="OrthoDB" id="14204at10239"/>
<name>A0A160DDZ5_9CAUD</name>
<dbReference type="KEGG" id="vg:28803050"/>
<dbReference type="GeneID" id="28803050"/>
<accession>A0A160DDZ5</accession>
<organism evidence="1 2">
    <name type="scientific">Gordonia phage Demosthenes</name>
    <dbReference type="NCBI Taxonomy" id="1838067"/>
    <lineage>
        <taxon>Viruses</taxon>
        <taxon>Duplodnaviria</taxon>
        <taxon>Heunggongvirae</taxon>
        <taxon>Uroviricota</taxon>
        <taxon>Caudoviricetes</taxon>
        <taxon>Demosthenesvirus</taxon>
        <taxon>Demosthenesvirus demosthenes</taxon>
    </lineage>
</organism>
<keyword evidence="2" id="KW-1185">Reference proteome</keyword>
<reference evidence="1 2" key="1">
    <citation type="submission" date="2016-03" db="EMBL/GenBank/DDBJ databases">
        <authorList>
            <person name="Rimple P."/>
            <person name="Montgomery M.T."/>
            <person name="Guerrero C.A."/>
            <person name="Mavrich T.N."/>
            <person name="Pope W.H."/>
            <person name="Garlena R.A."/>
            <person name="Russell D.A."/>
            <person name="Jacobs-Sera D."/>
            <person name="Hendrix R.W."/>
            <person name="Hatfull G.F."/>
        </authorList>
    </citation>
    <scope>NUCLEOTIDE SEQUENCE [LARGE SCALE GENOMIC DNA]</scope>
</reference>
<gene>
    <name evidence="1" type="primary">19</name>
    <name evidence="1" type="ORF">PBI_DEMOSTHENES_19</name>
</gene>
<protein>
    <submittedName>
        <fullName evidence="1">Head-to-tail adaptor</fullName>
    </submittedName>
</protein>
<dbReference type="Proteomes" id="UP000203422">
    <property type="component" value="Segment"/>
</dbReference>
<dbReference type="EMBL" id="KU998242">
    <property type="protein sequence ID" value="ANA85989.1"/>
    <property type="molecule type" value="Genomic_DNA"/>
</dbReference>
<evidence type="ECO:0000313" key="1">
    <source>
        <dbReference type="EMBL" id="ANA85989.1"/>
    </source>
</evidence>
<evidence type="ECO:0000313" key="2">
    <source>
        <dbReference type="Proteomes" id="UP000203422"/>
    </source>
</evidence>